<dbReference type="InterPro" id="IPR011701">
    <property type="entry name" value="MFS"/>
</dbReference>
<keyword evidence="2" id="KW-0813">Transport</keyword>
<dbReference type="CDD" id="cd17316">
    <property type="entry name" value="MFS_SV2_like"/>
    <property type="match status" value="1"/>
</dbReference>
<keyword evidence="4 8" id="KW-0812">Transmembrane</keyword>
<proteinExistence type="predicted"/>
<evidence type="ECO:0000256" key="6">
    <source>
        <dbReference type="ARBA" id="ARBA00023136"/>
    </source>
</evidence>
<feature type="transmembrane region" description="Helical" evidence="8">
    <location>
        <begin position="610"/>
        <end position="634"/>
    </location>
</feature>
<keyword evidence="5 8" id="KW-1133">Transmembrane helix</keyword>
<feature type="region of interest" description="Disordered" evidence="7">
    <location>
        <begin position="1"/>
        <end position="60"/>
    </location>
</feature>
<organism evidence="10 11">
    <name type="scientific">Physocladia obscura</name>
    <dbReference type="NCBI Taxonomy" id="109957"/>
    <lineage>
        <taxon>Eukaryota</taxon>
        <taxon>Fungi</taxon>
        <taxon>Fungi incertae sedis</taxon>
        <taxon>Chytridiomycota</taxon>
        <taxon>Chytridiomycota incertae sedis</taxon>
        <taxon>Chytridiomycetes</taxon>
        <taxon>Chytridiales</taxon>
        <taxon>Chytriomycetaceae</taxon>
        <taxon>Physocladia</taxon>
    </lineage>
</organism>
<dbReference type="PROSITE" id="PS50850">
    <property type="entry name" value="MFS"/>
    <property type="match status" value="1"/>
</dbReference>
<feature type="transmembrane region" description="Helical" evidence="8">
    <location>
        <begin position="142"/>
        <end position="162"/>
    </location>
</feature>
<keyword evidence="3" id="KW-0328">Glycosyltransferase</keyword>
<dbReference type="InterPro" id="IPR020846">
    <property type="entry name" value="MFS_dom"/>
</dbReference>
<dbReference type="GO" id="GO:0022857">
    <property type="term" value="F:transmembrane transporter activity"/>
    <property type="evidence" value="ECO:0007669"/>
    <property type="project" value="InterPro"/>
</dbReference>
<keyword evidence="3" id="KW-0808">Transferase</keyword>
<dbReference type="InterPro" id="IPR036259">
    <property type="entry name" value="MFS_trans_sf"/>
</dbReference>
<dbReference type="Pfam" id="PF00534">
    <property type="entry name" value="Glycos_transf_1"/>
    <property type="match status" value="1"/>
</dbReference>
<feature type="transmembrane region" description="Helical" evidence="8">
    <location>
        <begin position="1005"/>
        <end position="1026"/>
    </location>
</feature>
<feature type="transmembrane region" description="Helical" evidence="8">
    <location>
        <begin position="946"/>
        <end position="967"/>
    </location>
</feature>
<accession>A0AAD5XJP4</accession>
<feature type="domain" description="Major facilitator superfamily (MFS) profile" evidence="9">
    <location>
        <begin position="105"/>
        <end position="700"/>
    </location>
</feature>
<evidence type="ECO:0000259" key="9">
    <source>
        <dbReference type="PROSITE" id="PS50850"/>
    </source>
</evidence>
<dbReference type="Gene3D" id="3.40.50.2000">
    <property type="entry name" value="Glycogen Phosphorylase B"/>
    <property type="match status" value="2"/>
</dbReference>
<feature type="transmembrane region" description="Helical" evidence="8">
    <location>
        <begin position="674"/>
        <end position="694"/>
    </location>
</feature>
<evidence type="ECO:0000256" key="1">
    <source>
        <dbReference type="ARBA" id="ARBA00004141"/>
    </source>
</evidence>
<feature type="transmembrane region" description="Helical" evidence="8">
    <location>
        <begin position="1032"/>
        <end position="1051"/>
    </location>
</feature>
<evidence type="ECO:0000256" key="5">
    <source>
        <dbReference type="ARBA" id="ARBA00022989"/>
    </source>
</evidence>
<dbReference type="SUPFAM" id="SSF53756">
    <property type="entry name" value="UDP-Glycosyltransferase/glycogen phosphorylase"/>
    <property type="match status" value="1"/>
</dbReference>
<feature type="transmembrane region" description="Helical" evidence="8">
    <location>
        <begin position="973"/>
        <end position="993"/>
    </location>
</feature>
<dbReference type="SUPFAM" id="SSF103473">
    <property type="entry name" value="MFS general substrate transporter"/>
    <property type="match status" value="1"/>
</dbReference>
<dbReference type="PANTHER" id="PTHR23511">
    <property type="entry name" value="SYNAPTIC VESICLE GLYCOPROTEIN 2"/>
    <property type="match status" value="1"/>
</dbReference>
<dbReference type="PANTHER" id="PTHR23511:SF5">
    <property type="entry name" value="MAJOR FACILITATOR-TYPE TRANSPORTER HXNZ-RELATED"/>
    <property type="match status" value="1"/>
</dbReference>
<gene>
    <name evidence="10" type="ORF">HK100_008491</name>
</gene>
<dbReference type="Proteomes" id="UP001211907">
    <property type="component" value="Unassembled WGS sequence"/>
</dbReference>
<dbReference type="EMBL" id="JADGJH010000414">
    <property type="protein sequence ID" value="KAJ3129659.1"/>
    <property type="molecule type" value="Genomic_DNA"/>
</dbReference>
<evidence type="ECO:0000256" key="8">
    <source>
        <dbReference type="SAM" id="Phobius"/>
    </source>
</evidence>
<keyword evidence="11" id="KW-1185">Reference proteome</keyword>
<feature type="transmembrane region" description="Helical" evidence="8">
    <location>
        <begin position="1106"/>
        <end position="1126"/>
    </location>
</feature>
<evidence type="ECO:0000256" key="2">
    <source>
        <dbReference type="ARBA" id="ARBA00022448"/>
    </source>
</evidence>
<keyword evidence="6 8" id="KW-0472">Membrane</keyword>
<feature type="transmembrane region" description="Helical" evidence="8">
    <location>
        <begin position="646"/>
        <end position="668"/>
    </location>
</feature>
<dbReference type="GO" id="GO:0016757">
    <property type="term" value="F:glycosyltransferase activity"/>
    <property type="evidence" value="ECO:0007669"/>
    <property type="project" value="UniProtKB-KW"/>
</dbReference>
<feature type="transmembrane region" description="Helical" evidence="8">
    <location>
        <begin position="879"/>
        <end position="903"/>
    </location>
</feature>
<evidence type="ECO:0000313" key="11">
    <source>
        <dbReference type="Proteomes" id="UP001211907"/>
    </source>
</evidence>
<dbReference type="InterPro" id="IPR022622">
    <property type="entry name" value="DUF3492"/>
</dbReference>
<protein>
    <recommendedName>
        <fullName evidence="9">Major facilitator superfamily (MFS) profile domain-containing protein</fullName>
    </recommendedName>
</protein>
<feature type="transmembrane region" description="Helical" evidence="8">
    <location>
        <begin position="171"/>
        <end position="187"/>
    </location>
</feature>
<dbReference type="GO" id="GO:0016020">
    <property type="term" value="C:membrane"/>
    <property type="evidence" value="ECO:0007669"/>
    <property type="project" value="UniProtKB-SubCell"/>
</dbReference>
<dbReference type="Pfam" id="PF11997">
    <property type="entry name" value="DUF3492"/>
    <property type="match status" value="1"/>
</dbReference>
<evidence type="ECO:0000313" key="10">
    <source>
        <dbReference type="EMBL" id="KAJ3129659.1"/>
    </source>
</evidence>
<feature type="transmembrane region" description="Helical" evidence="8">
    <location>
        <begin position="577"/>
        <end position="598"/>
    </location>
</feature>
<evidence type="ECO:0000256" key="3">
    <source>
        <dbReference type="ARBA" id="ARBA00022676"/>
    </source>
</evidence>
<feature type="transmembrane region" description="Helical" evidence="8">
    <location>
        <begin position="525"/>
        <end position="543"/>
    </location>
</feature>
<dbReference type="Pfam" id="PF07690">
    <property type="entry name" value="MFS_1"/>
    <property type="match status" value="1"/>
</dbReference>
<feature type="transmembrane region" description="Helical" evidence="8">
    <location>
        <begin position="478"/>
        <end position="505"/>
    </location>
</feature>
<name>A0AAD5XJP4_9FUNG</name>
<feature type="transmembrane region" description="Helical" evidence="8">
    <location>
        <begin position="836"/>
        <end position="859"/>
    </location>
</feature>
<comment type="caution">
    <text evidence="10">The sequence shown here is derived from an EMBL/GenBank/DDBJ whole genome shotgun (WGS) entry which is preliminary data.</text>
</comment>
<feature type="compositionally biased region" description="Acidic residues" evidence="7">
    <location>
        <begin position="33"/>
        <end position="47"/>
    </location>
</feature>
<evidence type="ECO:0000256" key="4">
    <source>
        <dbReference type="ARBA" id="ARBA00022692"/>
    </source>
</evidence>
<comment type="subcellular location">
    <subcellularLocation>
        <location evidence="1">Membrane</location>
        <topology evidence="1">Multi-pass membrane protein</topology>
    </subcellularLocation>
</comment>
<dbReference type="Gene3D" id="1.20.1250.20">
    <property type="entry name" value="MFS general substrate transporter like domains"/>
    <property type="match status" value="2"/>
</dbReference>
<reference evidence="10" key="1">
    <citation type="submission" date="2020-05" db="EMBL/GenBank/DDBJ databases">
        <title>Phylogenomic resolution of chytrid fungi.</title>
        <authorList>
            <person name="Stajich J.E."/>
            <person name="Amses K."/>
            <person name="Simmons R."/>
            <person name="Seto K."/>
            <person name="Myers J."/>
            <person name="Bonds A."/>
            <person name="Quandt C.A."/>
            <person name="Barry K."/>
            <person name="Liu P."/>
            <person name="Grigoriev I."/>
            <person name="Longcore J.E."/>
            <person name="James T.Y."/>
        </authorList>
    </citation>
    <scope>NUCLEOTIDE SEQUENCE</scope>
    <source>
        <strain evidence="10">JEL0513</strain>
    </source>
</reference>
<sequence>MKDSEAGATSGAEERNIEFPHIASTVSGQQTMDADEAETEPDQDSDYSFDLSAESESQHGSGFNAGNAGSLYLTDDSNPSVLEAVLRRRGLERINECVARIGMGTYQWRLMGWFADNMWLQGVSVVIPAIKREFSLPESEMGLGSTFVFLGMMVGSSAWGMLSDVIGRKPAFTMTLFVASLGGFLAAESTSFSQFYTRLFFLGTGVGGNLPVDGSLFIEFVPPSHTHLVTLLSLFWPLGQLATAAIAWNILPQHSCPVDITLPCDIGAGENSGWRITMRLLSIATALMLITRILLFRMLESPKFLLSANRAKEAEKVLVELARINSFDFTGRLVSLDIETDIPLDQEGQNGHTCALESNIIIESGQICPNCLTINDNDQIFSRESVGEPVDNSTFSHEAFINSTDSLLRNHLSRTATATSSLTASNVSSETVIIAVNLPPKPRTWYDGLRMVLQESYESFFTASKIFKSLFEPGNVRLTTLLIFAIWSFISLGYTMFNGFLPLFLSATPDGTSPPISIDETYRNYFIIAIMGIPGSIGGMFLIDTPIGRRGTMAASTFGTALALYLFTFSRTPQFQLFAGCVISVLQNCMYGVLYTYTPEVFESNVRGTAGGAAAALSRVFGLYMIFYAILVAFRDSEVPFYKSPGPVACFQGAVLLIPSAIIARFAFTKTTSSLAVWGIYAAFMAVSLIFMIFKYRQIARMYLKWPASVKVTTIDEILKVYATIVPKPDAHDFEEPWDQQDRKMRLWERNGTEWFAEALQKAVKMPAKAQVSEPAIIRKRLAQWNWERPLMAWFMERSAVNPDTVKRFSREWDALLKQAVEALSKKYQIEKLNRGALLFQLEAPAIIFGFLYFIIAFIDKWVIVIATGKVGVFIANVSNLNLGITFATIFLLLSAGFLELTISSCSERINRFKYANMSTVNKPLDLVVQYQTFTDSLYRTEAQRFAARSFAVFLVVTAIMTVSYGLQDATHSVFWLYGIACASYCGLLVGLFNKMFISINENKLNQLLAGAILISLAVSAAVIRVMKDNSYALIATGLSCWGFAMSCLFIRFSERARSPYYDISIGPTLRTSGQRMIGYESNDYTERQLQLYGKKLENEKGSFKLYLASSPLGLSVLSYMDQIFVKVSTMNRKNMLQTPAHDLEKVLGAATQMFRTGALEVREVPGLLTAGNVSYAAISTKSVDNDALDIFVPGTANVPDIERVVLICEAIVHEVAENLGLSHSSACAMEVLVCSYATGVVSVPQRVLRQLSDSDSFQMDRIISNTQRESTKSSALGIDVDRFWLQFTHAERQWFYAVSLIWNASIRQDTQKNTALFELCVNAPPSVDSKVGDLLNLTSEKNSLWYICCHALLIGNLARNISDRIANHEELQPFNFPKTMLKQPVKKLSDVFNVHLAVAYFALTCDVSFGREVAELSPFVRRLFGGVFWLNQSIFYFTNQFLVFSGDPFIHDFRLQAEHGVSQIHHFQQAKGGNIVQRVDVFEGGQKKTSIIAPSSSIPHDIADSTNRFLEIKRYAGSKPDNWEPTNADQPFAIAVVQSLKNFSRVLQERFFDENQKVNRSHLYTFEGKSSRFPNSRLVFSHDIPASPVNTMPSEIHWFHVEGPMLGLVKGAVLNRIHKVTRQFVKILVEFDYEKQSDRKAPKWGVFRRDDLPGWEAMVEYAPYSDPGVPMQPWSVRYSDGSGGSNKVIVFDYSHPKHVTTKTILTRAKSKSHLDDYFGIFNIIPLASIQDSCELTTINLKPRKRYAMLKNWPFIHVNSIEFCAAPYATRERRDILWTAWRAGKIPGVFARYFDQQILYRETALKSYWSYRLAGNLEKAREALRDKRRLLSNVLYIADIPAKRTRLQIRYSDLAIFGNGGDSENISSFDSGEGEGLEDGPEILQAICLDSGTWPTGGGGVGSCRRDVIDSLSRVRWTAIAEIAGAELEHKDYQIEKNINAIIYLPIFDNDMGSPMENIYKTLPFGDLRVREVRTTDKVVRTKFVPIIVELIHACLTENLDTRRVHQDEQLILSFYEYFKLHDWRKSWDHPLTQRAWMTTLLEKAKEMEIAGTLLKHESPTLSHISILFTLFSRLLLILSKEIPNVPVVHVSHHGTQSLIAVVAKACHGSSVIIWDHGMLWRERLFALGRDQMPSFTQIGFIGLTRLCTRLAYYRADYVTPCTNVQNVMWAEYLAGGKYLNDFERSSLIAKCSAVLNGTNLKRFNIKRELAMKTPTAVMLSHVSPVKDVMNAIEAARYIVHEFKITDYQLHVYGSLESDAAYSLACNMAIKELNLEANVFLKGLGNATNVLPTGWIFVNSSITEGLPLAIGEAGLCGLPVVCTDVGGSREVVSDLKTGAVYGAVVPPSRPRQLALGQLEVFAMTNGLDSFVDPTRKIMPVVNVIDLLEEGKDALAKRIADPEINALREKLGEMFRHKTMSVFSIARYCREHEQVLWLGELYSRARKYQH</sequence>
<dbReference type="InterPro" id="IPR001296">
    <property type="entry name" value="Glyco_trans_1"/>
</dbReference>
<evidence type="ECO:0000256" key="7">
    <source>
        <dbReference type="SAM" id="MobiDB-lite"/>
    </source>
</evidence>